<comment type="caution">
    <text evidence="1">The sequence shown here is derived from an EMBL/GenBank/DDBJ whole genome shotgun (WGS) entry which is preliminary data.</text>
</comment>
<gene>
    <name evidence="1" type="ORF">FW778_12870</name>
</gene>
<dbReference type="RefSeq" id="WP_150415127.1">
    <property type="nucleotide sequence ID" value="NZ_VYQF01000003.1"/>
</dbReference>
<organism evidence="1 2">
    <name type="scientific">Ginsengibacter hankyongi</name>
    <dbReference type="NCBI Taxonomy" id="2607284"/>
    <lineage>
        <taxon>Bacteria</taxon>
        <taxon>Pseudomonadati</taxon>
        <taxon>Bacteroidota</taxon>
        <taxon>Chitinophagia</taxon>
        <taxon>Chitinophagales</taxon>
        <taxon>Chitinophagaceae</taxon>
        <taxon>Ginsengibacter</taxon>
    </lineage>
</organism>
<accession>A0A5J5IF24</accession>
<evidence type="ECO:0000313" key="2">
    <source>
        <dbReference type="Proteomes" id="UP000326903"/>
    </source>
</evidence>
<evidence type="ECO:0000313" key="1">
    <source>
        <dbReference type="EMBL" id="KAA9038452.1"/>
    </source>
</evidence>
<dbReference type="AlphaFoldDB" id="A0A5J5IF24"/>
<name>A0A5J5IF24_9BACT</name>
<proteinExistence type="predicted"/>
<reference evidence="1 2" key="1">
    <citation type="submission" date="2019-09" db="EMBL/GenBank/DDBJ databases">
        <title>Draft genome sequence of Ginsengibacter sp. BR5-29.</title>
        <authorList>
            <person name="Im W.-T."/>
        </authorList>
    </citation>
    <scope>NUCLEOTIDE SEQUENCE [LARGE SCALE GENOMIC DNA]</scope>
    <source>
        <strain evidence="1 2">BR5-29</strain>
    </source>
</reference>
<dbReference type="EMBL" id="VYQF01000003">
    <property type="protein sequence ID" value="KAA9038452.1"/>
    <property type="molecule type" value="Genomic_DNA"/>
</dbReference>
<keyword evidence="2" id="KW-1185">Reference proteome</keyword>
<sequence>MLQTIKLKLVSEKLHIGVVSWREMYIFYPKIIQLKPEVDTGRLVCRCKGSNKWFSYRQIKKGLIKKNYPIQIDFPEWYFK</sequence>
<dbReference type="Proteomes" id="UP000326903">
    <property type="component" value="Unassembled WGS sequence"/>
</dbReference>
<protein>
    <submittedName>
        <fullName evidence="1">Uncharacterized protein</fullName>
    </submittedName>
</protein>